<dbReference type="RefSeq" id="WP_236861450.1">
    <property type="nucleotide sequence ID" value="NZ_LNQR01000020.1"/>
</dbReference>
<gene>
    <name evidence="1" type="ORF">ASN18_0478</name>
</gene>
<comment type="caution">
    <text evidence="1">The sequence shown here is derived from an EMBL/GenBank/DDBJ whole genome shotgun (WGS) entry which is preliminary data.</text>
</comment>
<keyword evidence="2" id="KW-1185">Reference proteome</keyword>
<name>A0ABR5SIL8_9BACT</name>
<sequence length="240" mass="28279">MKCIEKENPLSEAGHIKKNIKFFVEGKTEGASTFWGKGIWNILREEKEWMSQQKILHDIKVFDGKFEMVKNLGFYIEQHFTPPKKTSGIPGDYAIIIRDLDCENKTSIENKFNKILYKYKGMYAIHFAIQEIEAWIVADMDCFRSVYKYNKHKCFTDSISKIPYISEPEKIDCNPKISEYLENIAKGCTLRYRKTIEGIQLLREVNPDTVCTKCPAFKYLRNDLWELIDYPEDKRVRCLK</sequence>
<reference evidence="1 2" key="1">
    <citation type="submission" date="2015-11" db="EMBL/GenBank/DDBJ databases">
        <authorList>
            <person name="Lin W."/>
        </authorList>
    </citation>
    <scope>NUCLEOTIDE SEQUENCE [LARGE SCALE GENOMIC DNA]</scope>
    <source>
        <strain evidence="1 2">HCH-1</strain>
    </source>
</reference>
<organism evidence="1 2">
    <name type="scientific">Candidatus Magnetominusculus xianensis</name>
    <dbReference type="NCBI Taxonomy" id="1748249"/>
    <lineage>
        <taxon>Bacteria</taxon>
        <taxon>Pseudomonadati</taxon>
        <taxon>Nitrospirota</taxon>
        <taxon>Nitrospiria</taxon>
        <taxon>Nitrospirales</taxon>
        <taxon>Nitrospiraceae</taxon>
        <taxon>Candidatus Magnetominusculus</taxon>
    </lineage>
</organism>
<dbReference type="Proteomes" id="UP000060487">
    <property type="component" value="Unassembled WGS sequence"/>
</dbReference>
<evidence type="ECO:0008006" key="3">
    <source>
        <dbReference type="Google" id="ProtNLM"/>
    </source>
</evidence>
<protein>
    <recommendedName>
        <fullName evidence="3">DUF4276 family protein</fullName>
    </recommendedName>
</protein>
<dbReference type="Pfam" id="PF14103">
    <property type="entry name" value="DUF4276"/>
    <property type="match status" value="1"/>
</dbReference>
<dbReference type="EMBL" id="LNQR01000020">
    <property type="protein sequence ID" value="KWT92773.1"/>
    <property type="molecule type" value="Genomic_DNA"/>
</dbReference>
<accession>A0ABR5SIL8</accession>
<evidence type="ECO:0000313" key="2">
    <source>
        <dbReference type="Proteomes" id="UP000060487"/>
    </source>
</evidence>
<dbReference type="InterPro" id="IPR025455">
    <property type="entry name" value="DUF4276"/>
</dbReference>
<proteinExistence type="predicted"/>
<evidence type="ECO:0000313" key="1">
    <source>
        <dbReference type="EMBL" id="KWT92773.1"/>
    </source>
</evidence>